<feature type="compositionally biased region" description="Basic residues" evidence="1">
    <location>
        <begin position="113"/>
        <end position="122"/>
    </location>
</feature>
<feature type="region of interest" description="Disordered" evidence="1">
    <location>
        <begin position="83"/>
        <end position="194"/>
    </location>
</feature>
<keyword evidence="3" id="KW-1185">Reference proteome</keyword>
<accession>A0ABN6CK31</accession>
<feature type="compositionally biased region" description="Polar residues" evidence="1">
    <location>
        <begin position="156"/>
        <end position="167"/>
    </location>
</feature>
<dbReference type="RefSeq" id="WP_189336331.1">
    <property type="nucleotide sequence ID" value="NZ_AP023356.1"/>
</dbReference>
<gene>
    <name evidence="2" type="ORF">Aiant_59940</name>
</gene>
<name>A0ABN6CK31_9ACTN</name>
<organism evidence="2 3">
    <name type="scientific">Actinoplanes ianthinogenes</name>
    <dbReference type="NCBI Taxonomy" id="122358"/>
    <lineage>
        <taxon>Bacteria</taxon>
        <taxon>Bacillati</taxon>
        <taxon>Actinomycetota</taxon>
        <taxon>Actinomycetes</taxon>
        <taxon>Micromonosporales</taxon>
        <taxon>Micromonosporaceae</taxon>
        <taxon>Actinoplanes</taxon>
    </lineage>
</organism>
<reference evidence="2 3" key="1">
    <citation type="submission" date="2020-08" db="EMBL/GenBank/DDBJ databases">
        <title>Whole genome shotgun sequence of Actinoplanes ianthinogenes NBRC 13996.</title>
        <authorList>
            <person name="Komaki H."/>
            <person name="Tamura T."/>
        </authorList>
    </citation>
    <scope>NUCLEOTIDE SEQUENCE [LARGE SCALE GENOMIC DNA]</scope>
    <source>
        <strain evidence="2 3">NBRC 13996</strain>
    </source>
</reference>
<protein>
    <submittedName>
        <fullName evidence="2">Uncharacterized protein</fullName>
    </submittedName>
</protein>
<proteinExistence type="predicted"/>
<feature type="compositionally biased region" description="Basic and acidic residues" evidence="1">
    <location>
        <begin position="89"/>
        <end position="112"/>
    </location>
</feature>
<dbReference type="EMBL" id="AP023356">
    <property type="protein sequence ID" value="BCJ45337.1"/>
    <property type="molecule type" value="Genomic_DNA"/>
</dbReference>
<feature type="compositionally biased region" description="Low complexity" evidence="1">
    <location>
        <begin position="129"/>
        <end position="139"/>
    </location>
</feature>
<dbReference type="Proteomes" id="UP000676967">
    <property type="component" value="Chromosome"/>
</dbReference>
<evidence type="ECO:0000313" key="3">
    <source>
        <dbReference type="Proteomes" id="UP000676967"/>
    </source>
</evidence>
<evidence type="ECO:0000313" key="2">
    <source>
        <dbReference type="EMBL" id="BCJ45337.1"/>
    </source>
</evidence>
<evidence type="ECO:0000256" key="1">
    <source>
        <dbReference type="SAM" id="MobiDB-lite"/>
    </source>
</evidence>
<sequence>MTWFKVDDNLHSHNKIRKILADDPAALALWTVAGSWSSDNLTDGLIPDHQLPWLIPSRADELARMLVTAGLWKRVKGGYQFHQWTADGDGTKRNPTREEVEAERRKKAEAGRKGGRASGKARSKPEARASASGSAGASGLLEPPTRPDPKGRVGGSSESLGGQTATRAKSDPPSPRCEQHQFVDDPPPCGGCADARRARTRWDLADAERRRTAPKCWRHRGQPADNCGLCRSEQLAEEDA</sequence>